<dbReference type="GeneID" id="42802320"/>
<evidence type="ECO:0000313" key="4">
    <source>
        <dbReference type="Proteomes" id="UP000582213"/>
    </source>
</evidence>
<dbReference type="EMBL" id="JACHFY010000017">
    <property type="protein sequence ID" value="MBB5254517.1"/>
    <property type="molecule type" value="Genomic_DNA"/>
</dbReference>
<dbReference type="OrthoDB" id="43645at2157"/>
<dbReference type="RefSeq" id="WP_156015616.1">
    <property type="nucleotide sequence ID" value="NZ_CP045484.1"/>
</dbReference>
<evidence type="ECO:0000313" key="2">
    <source>
        <dbReference type="EMBL" id="QGR18127.1"/>
    </source>
</evidence>
<dbReference type="EMBL" id="CP045484">
    <property type="protein sequence ID" value="QGR18127.1"/>
    <property type="molecule type" value="Genomic_DNA"/>
</dbReference>
<keyword evidence="3" id="KW-1185">Reference proteome</keyword>
<protein>
    <submittedName>
        <fullName evidence="2">Uncharacterized protein</fullName>
    </submittedName>
</protein>
<proteinExistence type="predicted"/>
<accession>A0A650CKY0</accession>
<dbReference type="KEGG" id="soh:D1869_13705"/>
<organism evidence="2 3">
    <name type="scientific">Sulfurisphaera ohwakuensis</name>
    <dbReference type="NCBI Taxonomy" id="69656"/>
    <lineage>
        <taxon>Archaea</taxon>
        <taxon>Thermoproteota</taxon>
        <taxon>Thermoprotei</taxon>
        <taxon>Sulfolobales</taxon>
        <taxon>Sulfolobaceae</taxon>
        <taxon>Sulfurisphaera</taxon>
    </lineage>
</organism>
<evidence type="ECO:0000313" key="1">
    <source>
        <dbReference type="EMBL" id="MBB5254517.1"/>
    </source>
</evidence>
<dbReference type="Proteomes" id="UP000582213">
    <property type="component" value="Unassembled WGS sequence"/>
</dbReference>
<dbReference type="AlphaFoldDB" id="A0A650CKY0"/>
<evidence type="ECO:0000313" key="3">
    <source>
        <dbReference type="Proteomes" id="UP000427373"/>
    </source>
</evidence>
<reference evidence="1 4" key="2">
    <citation type="submission" date="2020-08" db="EMBL/GenBank/DDBJ databases">
        <title>Genomic Encyclopedia of Type Strains, Phase IV (KMG-IV): sequencing the most valuable type-strain genomes for metagenomic binning, comparative biology and taxonomic classification.</title>
        <authorList>
            <person name="Goeker M."/>
        </authorList>
    </citation>
    <scope>NUCLEOTIDE SEQUENCE [LARGE SCALE GENOMIC DNA]</scope>
    <source>
        <strain evidence="1 4">DSM 12421</strain>
    </source>
</reference>
<reference evidence="2 3" key="1">
    <citation type="submission" date="2019-10" db="EMBL/GenBank/DDBJ databases">
        <title>Genome Sequences from Six Type Strain Members of the Archaeal Family Sulfolobaceae: Acidianus ambivalens, Acidianus infernus, Metallosphaera prunae, Stygiolobus azoricus, Sulfolobus metallicus, and Sulfurisphaera ohwakuensis.</title>
        <authorList>
            <person name="Counts J.A."/>
            <person name="Kelly R.M."/>
        </authorList>
    </citation>
    <scope>NUCLEOTIDE SEQUENCE [LARGE SCALE GENOMIC DNA]</scope>
    <source>
        <strain evidence="2 3">TA-1</strain>
    </source>
</reference>
<sequence>MNIPYYVFNKIAIDSFFIDKVSLPEDRIFLVIPKCENEEKEGIEGLELSQIISLIREGYESLQHMNKKKIDKTDILKNLYNQSYYLNERQEEIIKNTKLSILREMYEKIFEELGTYKPRLTWYSVNKGEDGIYVCGKLSKSYTTLYNYDEKFRIFLDKTLI</sequence>
<name>A0A650CKY0_SULOH</name>
<gene>
    <name evidence="2" type="ORF">D1869_13705</name>
    <name evidence="1" type="ORF">HNQ62_002291</name>
</gene>
<dbReference type="Proteomes" id="UP000427373">
    <property type="component" value="Chromosome"/>
</dbReference>